<keyword evidence="2" id="KW-1133">Transmembrane helix</keyword>
<feature type="region of interest" description="Disordered" evidence="1">
    <location>
        <begin position="1"/>
        <end position="48"/>
    </location>
</feature>
<accession>A0A1Z5K004</accession>
<feature type="transmembrane region" description="Helical" evidence="2">
    <location>
        <begin position="52"/>
        <end position="76"/>
    </location>
</feature>
<evidence type="ECO:0000313" key="5">
    <source>
        <dbReference type="Proteomes" id="UP000198406"/>
    </source>
</evidence>
<dbReference type="InParanoid" id="A0A1Z5K004"/>
<dbReference type="Proteomes" id="UP000198406">
    <property type="component" value="Unassembled WGS sequence"/>
</dbReference>
<name>A0A1Z5K004_FISSO</name>
<sequence>MSPHESTALLSRNKNERDEEEADDSTSCDRDIHLSIDSQDNRKSQQRHRQTLVLCSSRAIGFLFMSIATFLLGWYARNQQQQASNPKTHSHNNNTHYTGPFRLIELQQGEDLLNYYDFLDGPDSAGSAGFQTYVSRKRAHQLKLLQIHSDGALIMKSAPNAGKQRFSIRLEGKRRFDRGLFVLHVDHIPAGCGTWPAFWLTDEDHWPYNGEIDIVEGVNNQSYAKTALHTSESCSMYAQVPPYAQTGDWDRSTGIPNTFTGLLDHNTSVPADNCWVLAPHQWSNQGCVVTHPHNNTLGARFNEQGGGIYVLDWDPDHGYIKSWVFPQSQGYPANLEHALVSAGSDAPVAPNPDDWHEAPYAYFAIGANSSCSSDHFSNMRLIFNLAFCGTVAGNRFVQDCPDLAAQFAVPDDVVATCNAYVASEPEALEEAYWKIRGVYVYQREAAR</sequence>
<organism evidence="4 5">
    <name type="scientific">Fistulifera solaris</name>
    <name type="common">Oleaginous diatom</name>
    <dbReference type="NCBI Taxonomy" id="1519565"/>
    <lineage>
        <taxon>Eukaryota</taxon>
        <taxon>Sar</taxon>
        <taxon>Stramenopiles</taxon>
        <taxon>Ochrophyta</taxon>
        <taxon>Bacillariophyta</taxon>
        <taxon>Bacillariophyceae</taxon>
        <taxon>Bacillariophycidae</taxon>
        <taxon>Naviculales</taxon>
        <taxon>Naviculaceae</taxon>
        <taxon>Fistulifera</taxon>
    </lineage>
</organism>
<evidence type="ECO:0000259" key="3">
    <source>
        <dbReference type="PROSITE" id="PS51762"/>
    </source>
</evidence>
<dbReference type="InterPro" id="IPR013320">
    <property type="entry name" value="ConA-like_dom_sf"/>
</dbReference>
<feature type="domain" description="GH16" evidence="3">
    <location>
        <begin position="95"/>
        <end position="348"/>
    </location>
</feature>
<gene>
    <name evidence="4" type="ORF">FisN_19Hh064</name>
</gene>
<protein>
    <recommendedName>
        <fullName evidence="3">GH16 domain-containing protein</fullName>
    </recommendedName>
</protein>
<evidence type="ECO:0000313" key="4">
    <source>
        <dbReference type="EMBL" id="GAX19489.1"/>
    </source>
</evidence>
<keyword evidence="5" id="KW-1185">Reference proteome</keyword>
<dbReference type="GO" id="GO:0009251">
    <property type="term" value="P:glucan catabolic process"/>
    <property type="evidence" value="ECO:0007669"/>
    <property type="project" value="TreeGrafter"/>
</dbReference>
<dbReference type="SUPFAM" id="SSF49899">
    <property type="entry name" value="Concanavalin A-like lectins/glucanases"/>
    <property type="match status" value="1"/>
</dbReference>
<comment type="caution">
    <text evidence="4">The sequence shown here is derived from an EMBL/GenBank/DDBJ whole genome shotgun (WGS) entry which is preliminary data.</text>
</comment>
<dbReference type="OrthoDB" id="192832at2759"/>
<dbReference type="EMBL" id="BDSP01000137">
    <property type="protein sequence ID" value="GAX19489.1"/>
    <property type="molecule type" value="Genomic_DNA"/>
</dbReference>
<proteinExistence type="predicted"/>
<feature type="compositionally biased region" description="Basic and acidic residues" evidence="1">
    <location>
        <begin position="27"/>
        <end position="43"/>
    </location>
</feature>
<dbReference type="InterPro" id="IPR050546">
    <property type="entry name" value="Glycosyl_Hydrlase_16"/>
</dbReference>
<dbReference type="Gene3D" id="2.60.120.200">
    <property type="match status" value="1"/>
</dbReference>
<dbReference type="PANTHER" id="PTHR10963">
    <property type="entry name" value="GLYCOSYL HYDROLASE-RELATED"/>
    <property type="match status" value="1"/>
</dbReference>
<keyword evidence="2" id="KW-0812">Transmembrane</keyword>
<dbReference type="Pfam" id="PF26113">
    <property type="entry name" value="GH16_XgeA"/>
    <property type="match status" value="1"/>
</dbReference>
<evidence type="ECO:0000256" key="1">
    <source>
        <dbReference type="SAM" id="MobiDB-lite"/>
    </source>
</evidence>
<dbReference type="PANTHER" id="PTHR10963:SF24">
    <property type="entry name" value="GLYCOSIDASE C21B10.07-RELATED"/>
    <property type="match status" value="1"/>
</dbReference>
<keyword evidence="2" id="KW-0472">Membrane</keyword>
<dbReference type="GO" id="GO:0004553">
    <property type="term" value="F:hydrolase activity, hydrolyzing O-glycosyl compounds"/>
    <property type="evidence" value="ECO:0007669"/>
    <property type="project" value="InterPro"/>
</dbReference>
<dbReference type="InterPro" id="IPR000757">
    <property type="entry name" value="Beta-glucanase-like"/>
</dbReference>
<dbReference type="PROSITE" id="PS51762">
    <property type="entry name" value="GH16_2"/>
    <property type="match status" value="1"/>
</dbReference>
<feature type="compositionally biased region" description="Polar residues" evidence="1">
    <location>
        <begin position="1"/>
        <end position="12"/>
    </location>
</feature>
<evidence type="ECO:0000256" key="2">
    <source>
        <dbReference type="SAM" id="Phobius"/>
    </source>
</evidence>
<dbReference type="AlphaFoldDB" id="A0A1Z5K004"/>
<reference evidence="4 5" key="1">
    <citation type="journal article" date="2015" name="Plant Cell">
        <title>Oil accumulation by the oleaginous diatom Fistulifera solaris as revealed by the genome and transcriptome.</title>
        <authorList>
            <person name="Tanaka T."/>
            <person name="Maeda Y."/>
            <person name="Veluchamy A."/>
            <person name="Tanaka M."/>
            <person name="Abida H."/>
            <person name="Marechal E."/>
            <person name="Bowler C."/>
            <person name="Muto M."/>
            <person name="Sunaga Y."/>
            <person name="Tanaka M."/>
            <person name="Yoshino T."/>
            <person name="Taniguchi T."/>
            <person name="Fukuda Y."/>
            <person name="Nemoto M."/>
            <person name="Matsumoto M."/>
            <person name="Wong P.S."/>
            <person name="Aburatani S."/>
            <person name="Fujibuchi W."/>
        </authorList>
    </citation>
    <scope>NUCLEOTIDE SEQUENCE [LARGE SCALE GENOMIC DNA]</scope>
    <source>
        <strain evidence="4 5">JPCC DA0580</strain>
    </source>
</reference>